<evidence type="ECO:0000313" key="4">
    <source>
        <dbReference type="Proteomes" id="UP000695562"/>
    </source>
</evidence>
<dbReference type="GO" id="GO:0031012">
    <property type="term" value="C:extracellular matrix"/>
    <property type="evidence" value="ECO:0007669"/>
    <property type="project" value="TreeGrafter"/>
</dbReference>
<dbReference type="InterPro" id="IPR052879">
    <property type="entry name" value="Dd_Spore_Germination_Stalk"/>
</dbReference>
<comment type="caution">
    <text evidence="3">The sequence shown here is derived from an EMBL/GenBank/DDBJ whole genome shotgun (WGS) entry which is preliminary data.</text>
</comment>
<name>A0A8J4UX61_9MYCE</name>
<keyword evidence="1" id="KW-0732">Signal</keyword>
<proteinExistence type="predicted"/>
<organism evidence="3 4">
    <name type="scientific">Polysphondylium violaceum</name>
    <dbReference type="NCBI Taxonomy" id="133409"/>
    <lineage>
        <taxon>Eukaryota</taxon>
        <taxon>Amoebozoa</taxon>
        <taxon>Evosea</taxon>
        <taxon>Eumycetozoa</taxon>
        <taxon>Dictyostelia</taxon>
        <taxon>Dictyosteliales</taxon>
        <taxon>Dictyosteliaceae</taxon>
        <taxon>Polysphondylium</taxon>
    </lineage>
</organism>
<dbReference type="GO" id="GO:0030246">
    <property type="term" value="F:carbohydrate binding"/>
    <property type="evidence" value="ECO:0007669"/>
    <property type="project" value="InterPro"/>
</dbReference>
<dbReference type="EMBL" id="AJWJ01000008">
    <property type="protein sequence ID" value="KAF2078241.1"/>
    <property type="molecule type" value="Genomic_DNA"/>
</dbReference>
<feature type="chain" id="PRO_5035280070" description="Carbohydrate binding domain-containing protein" evidence="1">
    <location>
        <begin position="19"/>
        <end position="128"/>
    </location>
</feature>
<evidence type="ECO:0000256" key="1">
    <source>
        <dbReference type="SAM" id="SignalP"/>
    </source>
</evidence>
<dbReference type="PANTHER" id="PTHR33239">
    <property type="entry name" value="CELLULOSE-BINDING DOMAIN-CONTAINING PROTEIN-RELATED"/>
    <property type="match status" value="1"/>
</dbReference>
<dbReference type="InterPro" id="IPR019028">
    <property type="entry name" value="CBM_49"/>
</dbReference>
<evidence type="ECO:0000259" key="2">
    <source>
        <dbReference type="SMART" id="SM01063"/>
    </source>
</evidence>
<keyword evidence="4" id="KW-1185">Reference proteome</keyword>
<feature type="signal peptide" evidence="1">
    <location>
        <begin position="1"/>
        <end position="18"/>
    </location>
</feature>
<dbReference type="GO" id="GO:0030198">
    <property type="term" value="P:extracellular matrix organization"/>
    <property type="evidence" value="ECO:0007669"/>
    <property type="project" value="TreeGrafter"/>
</dbReference>
<sequence>MKFIFIVFACFLIVLANADLKGECSIGNIGIHSEVVNSYTIVGEGDQVYSNVNVIIHNYSGKRVNYFAIRTGYLELRDDSSIWNIVHVGNDLILPQGQIIEPGNNFTFGFIIKGHFIPPMYVRRVTCL</sequence>
<dbReference type="AlphaFoldDB" id="A0A8J4UX61"/>
<dbReference type="Pfam" id="PF09478">
    <property type="entry name" value="CBM49"/>
    <property type="match status" value="1"/>
</dbReference>
<feature type="domain" description="Carbohydrate binding" evidence="2">
    <location>
        <begin position="35"/>
        <end position="115"/>
    </location>
</feature>
<reference evidence="3" key="1">
    <citation type="submission" date="2020-01" db="EMBL/GenBank/DDBJ databases">
        <title>Development of genomics and gene disruption for Polysphondylium violaceum indicates a role for the polyketide synthase stlB in stalk morphogenesis.</title>
        <authorList>
            <person name="Narita B."/>
            <person name="Kawabe Y."/>
            <person name="Kin K."/>
            <person name="Saito T."/>
            <person name="Gibbs R."/>
            <person name="Kuspa A."/>
            <person name="Muzny D."/>
            <person name="Queller D."/>
            <person name="Richards S."/>
            <person name="Strassman J."/>
            <person name="Sucgang R."/>
            <person name="Worley K."/>
            <person name="Schaap P."/>
        </authorList>
    </citation>
    <scope>NUCLEOTIDE SEQUENCE</scope>
    <source>
        <strain evidence="3">QSvi11</strain>
    </source>
</reference>
<gene>
    <name evidence="3" type="ORF">CYY_000431</name>
</gene>
<accession>A0A8J4UX61</accession>
<protein>
    <recommendedName>
        <fullName evidence="2">Carbohydrate binding domain-containing protein</fullName>
    </recommendedName>
</protein>
<dbReference type="GO" id="GO:0005201">
    <property type="term" value="F:extracellular matrix structural constituent"/>
    <property type="evidence" value="ECO:0007669"/>
    <property type="project" value="TreeGrafter"/>
</dbReference>
<evidence type="ECO:0000313" key="3">
    <source>
        <dbReference type="EMBL" id="KAF2078241.1"/>
    </source>
</evidence>
<dbReference type="Proteomes" id="UP000695562">
    <property type="component" value="Unassembled WGS sequence"/>
</dbReference>
<dbReference type="SMART" id="SM01063">
    <property type="entry name" value="CBM49"/>
    <property type="match status" value="1"/>
</dbReference>